<evidence type="ECO:0000259" key="1">
    <source>
        <dbReference type="Pfam" id="PF05347"/>
    </source>
</evidence>
<organism evidence="2 3">
    <name type="scientific">Triparma strigata</name>
    <dbReference type="NCBI Taxonomy" id="1606541"/>
    <lineage>
        <taxon>Eukaryota</taxon>
        <taxon>Sar</taxon>
        <taxon>Stramenopiles</taxon>
        <taxon>Ochrophyta</taxon>
        <taxon>Bolidophyceae</taxon>
        <taxon>Parmales</taxon>
        <taxon>Triparmaceae</taxon>
        <taxon>Triparma</taxon>
    </lineage>
</organism>
<feature type="domain" description="Complex 1 LYR protein" evidence="1">
    <location>
        <begin position="10"/>
        <end position="63"/>
    </location>
</feature>
<dbReference type="InterPro" id="IPR051522">
    <property type="entry name" value="ISC_assembly_LYR"/>
</dbReference>
<gene>
    <name evidence="2" type="ORF">TrST_g5682</name>
</gene>
<accession>A0A9W7DSK0</accession>
<dbReference type="CDD" id="cd20251">
    <property type="entry name" value="Complex1_LYR_SF"/>
    <property type="match status" value="1"/>
</dbReference>
<dbReference type="GO" id="GO:0016226">
    <property type="term" value="P:iron-sulfur cluster assembly"/>
    <property type="evidence" value="ECO:0007669"/>
    <property type="project" value="TreeGrafter"/>
</dbReference>
<keyword evidence="3" id="KW-1185">Reference proteome</keyword>
<sequence length="163" mass="18626">MASNAPVVARSLLRSLLRKADHLPKERRDWLRADVLKGFRANQNIKDDVKISGLLAQTEQYLDILSLRAKALGMYRKLFRASKHMPTANRSEFVRRQTRREFTKNRDVADPKEVEELLNLAEFQLESVEVQATHLNTIFETPGYHNDKVRGGCGRGPGTEPDI</sequence>
<protein>
    <recommendedName>
        <fullName evidence="1">Complex 1 LYR protein domain-containing protein</fullName>
    </recommendedName>
</protein>
<reference evidence="3" key="1">
    <citation type="journal article" date="2023" name="Commun. Biol.">
        <title>Genome analysis of Parmales, the sister group of diatoms, reveals the evolutionary specialization of diatoms from phago-mixotrophs to photoautotrophs.</title>
        <authorList>
            <person name="Ban H."/>
            <person name="Sato S."/>
            <person name="Yoshikawa S."/>
            <person name="Yamada K."/>
            <person name="Nakamura Y."/>
            <person name="Ichinomiya M."/>
            <person name="Sato N."/>
            <person name="Blanc-Mathieu R."/>
            <person name="Endo H."/>
            <person name="Kuwata A."/>
            <person name="Ogata H."/>
        </authorList>
    </citation>
    <scope>NUCLEOTIDE SEQUENCE [LARGE SCALE GENOMIC DNA]</scope>
    <source>
        <strain evidence="3">NIES 3701</strain>
    </source>
</reference>
<dbReference type="AlphaFoldDB" id="A0A9W7DSK0"/>
<evidence type="ECO:0000313" key="3">
    <source>
        <dbReference type="Proteomes" id="UP001165085"/>
    </source>
</evidence>
<dbReference type="InterPro" id="IPR008011">
    <property type="entry name" value="Complex1_LYR_dom"/>
</dbReference>
<feature type="domain" description="Complex 1 LYR protein" evidence="1">
    <location>
        <begin position="70"/>
        <end position="126"/>
    </location>
</feature>
<comment type="caution">
    <text evidence="2">The sequence shown here is derived from an EMBL/GenBank/DDBJ whole genome shotgun (WGS) entry which is preliminary data.</text>
</comment>
<dbReference type="Proteomes" id="UP001165085">
    <property type="component" value="Unassembled WGS sequence"/>
</dbReference>
<dbReference type="PANTHER" id="PTHR13166:SF7">
    <property type="entry name" value="LYR MOTIF-CONTAINING PROTEIN 4"/>
    <property type="match status" value="1"/>
</dbReference>
<dbReference type="OrthoDB" id="275715at2759"/>
<proteinExistence type="predicted"/>
<dbReference type="GO" id="GO:0005739">
    <property type="term" value="C:mitochondrion"/>
    <property type="evidence" value="ECO:0007669"/>
    <property type="project" value="TreeGrafter"/>
</dbReference>
<name>A0A9W7DSK0_9STRA</name>
<dbReference type="GO" id="GO:1990221">
    <property type="term" value="C:L-cysteine desulfurase complex"/>
    <property type="evidence" value="ECO:0007669"/>
    <property type="project" value="TreeGrafter"/>
</dbReference>
<evidence type="ECO:0000313" key="2">
    <source>
        <dbReference type="EMBL" id="GMH54709.1"/>
    </source>
</evidence>
<dbReference type="EMBL" id="BRXY01000029">
    <property type="protein sequence ID" value="GMH54709.1"/>
    <property type="molecule type" value="Genomic_DNA"/>
</dbReference>
<dbReference type="PANTHER" id="PTHR13166">
    <property type="entry name" value="PROTEIN C6ORF149"/>
    <property type="match status" value="1"/>
</dbReference>
<dbReference type="Pfam" id="PF05347">
    <property type="entry name" value="Complex1_LYR"/>
    <property type="match status" value="2"/>
</dbReference>